<dbReference type="EMBL" id="NMUH01001650">
    <property type="protein sequence ID" value="MQL94249.1"/>
    <property type="molecule type" value="Genomic_DNA"/>
</dbReference>
<evidence type="ECO:0000313" key="1">
    <source>
        <dbReference type="EMBL" id="MQL94249.1"/>
    </source>
</evidence>
<keyword evidence="2" id="KW-1185">Reference proteome</keyword>
<accession>A0A843VSP9</accession>
<reference evidence="1" key="1">
    <citation type="submission" date="2017-07" db="EMBL/GenBank/DDBJ databases">
        <title>Taro Niue Genome Assembly and Annotation.</title>
        <authorList>
            <person name="Atibalentja N."/>
            <person name="Keating K."/>
            <person name="Fields C.J."/>
        </authorList>
    </citation>
    <scope>NUCLEOTIDE SEQUENCE</scope>
    <source>
        <strain evidence="1">Niue_2</strain>
        <tissue evidence="1">Leaf</tissue>
    </source>
</reference>
<protein>
    <submittedName>
        <fullName evidence="1">Uncharacterized protein</fullName>
    </submittedName>
</protein>
<name>A0A843VSP9_COLES</name>
<organism evidence="1 2">
    <name type="scientific">Colocasia esculenta</name>
    <name type="common">Wild taro</name>
    <name type="synonym">Arum esculentum</name>
    <dbReference type="NCBI Taxonomy" id="4460"/>
    <lineage>
        <taxon>Eukaryota</taxon>
        <taxon>Viridiplantae</taxon>
        <taxon>Streptophyta</taxon>
        <taxon>Embryophyta</taxon>
        <taxon>Tracheophyta</taxon>
        <taxon>Spermatophyta</taxon>
        <taxon>Magnoliopsida</taxon>
        <taxon>Liliopsida</taxon>
        <taxon>Araceae</taxon>
        <taxon>Aroideae</taxon>
        <taxon>Colocasieae</taxon>
        <taxon>Colocasia</taxon>
    </lineage>
</organism>
<proteinExistence type="predicted"/>
<dbReference type="Proteomes" id="UP000652761">
    <property type="component" value="Unassembled WGS sequence"/>
</dbReference>
<evidence type="ECO:0000313" key="2">
    <source>
        <dbReference type="Proteomes" id="UP000652761"/>
    </source>
</evidence>
<comment type="caution">
    <text evidence="1">The sequence shown here is derived from an EMBL/GenBank/DDBJ whole genome shotgun (WGS) entry which is preliminary data.</text>
</comment>
<sequence>MYTAWNLGIPLGLERRLNPLSMDVSLARRTGEEDELLVVDPQLPSPQELLHKTPASSKLVPRVWVKSI</sequence>
<dbReference type="AlphaFoldDB" id="A0A843VSP9"/>
<gene>
    <name evidence="1" type="ORF">Taro_026905</name>
</gene>